<organism evidence="2 3">
    <name type="scientific">Papaver somniferum</name>
    <name type="common">Opium poppy</name>
    <dbReference type="NCBI Taxonomy" id="3469"/>
    <lineage>
        <taxon>Eukaryota</taxon>
        <taxon>Viridiplantae</taxon>
        <taxon>Streptophyta</taxon>
        <taxon>Embryophyta</taxon>
        <taxon>Tracheophyta</taxon>
        <taxon>Spermatophyta</taxon>
        <taxon>Magnoliopsida</taxon>
        <taxon>Ranunculales</taxon>
        <taxon>Papaveraceae</taxon>
        <taxon>Papaveroideae</taxon>
        <taxon>Papaver</taxon>
    </lineage>
</organism>
<feature type="transmembrane region" description="Helical" evidence="1">
    <location>
        <begin position="92"/>
        <end position="111"/>
    </location>
</feature>
<evidence type="ECO:0000313" key="2">
    <source>
        <dbReference type="EMBL" id="RZC49842.1"/>
    </source>
</evidence>
<reference evidence="2 3" key="1">
    <citation type="journal article" date="2018" name="Science">
        <title>The opium poppy genome and morphinan production.</title>
        <authorList>
            <person name="Guo L."/>
            <person name="Winzer T."/>
            <person name="Yang X."/>
            <person name="Li Y."/>
            <person name="Ning Z."/>
            <person name="He Z."/>
            <person name="Teodor R."/>
            <person name="Lu Y."/>
            <person name="Bowser T.A."/>
            <person name="Graham I.A."/>
            <person name="Ye K."/>
        </authorList>
    </citation>
    <scope>NUCLEOTIDE SEQUENCE [LARGE SCALE GENOMIC DNA]</scope>
    <source>
        <strain evidence="3">cv. HN1</strain>
        <tissue evidence="2">Leaves</tissue>
    </source>
</reference>
<dbReference type="EMBL" id="CM010716">
    <property type="protein sequence ID" value="RZC49842.1"/>
    <property type="molecule type" value="Genomic_DNA"/>
</dbReference>
<dbReference type="AlphaFoldDB" id="A0A4Y7IQ70"/>
<protein>
    <submittedName>
        <fullName evidence="2">Uncharacterized protein</fullName>
    </submittedName>
</protein>
<keyword evidence="1" id="KW-0812">Transmembrane</keyword>
<keyword evidence="1" id="KW-1133">Transmembrane helix</keyword>
<gene>
    <name evidence="2" type="ORF">C5167_018268</name>
</gene>
<dbReference type="Gramene" id="RZC49842">
    <property type="protein sequence ID" value="RZC49842"/>
    <property type="gene ID" value="C5167_018268"/>
</dbReference>
<evidence type="ECO:0000256" key="1">
    <source>
        <dbReference type="SAM" id="Phobius"/>
    </source>
</evidence>
<evidence type="ECO:0000313" key="3">
    <source>
        <dbReference type="Proteomes" id="UP000316621"/>
    </source>
</evidence>
<feature type="transmembrane region" description="Helical" evidence="1">
    <location>
        <begin position="117"/>
        <end position="137"/>
    </location>
</feature>
<sequence>MQSRFTCLGRIPTDTGRRLSYHWSSAKGLGSSLAELRSYSLDLLSRFTYPGTISTDLKMIVSLSSLIIKVRREHEQTSGIGYLVRLRVDLTWTRPIAFGASLFIVVGNKFVQASIPIVLFCCCPLALFAWLQLPLFVEMVRNTYWGSLFQKHRLVDFSGQKNNYKSKKKEKET</sequence>
<keyword evidence="3" id="KW-1185">Reference proteome</keyword>
<accession>A0A4Y7IQ70</accession>
<dbReference type="Proteomes" id="UP000316621">
    <property type="component" value="Chromosome 2"/>
</dbReference>
<name>A0A4Y7IQ70_PAPSO</name>
<proteinExistence type="predicted"/>
<keyword evidence="1" id="KW-0472">Membrane</keyword>